<dbReference type="PANTHER" id="PTHR17490:SF16">
    <property type="entry name" value="THREONYLCARBAMOYL-AMP SYNTHASE"/>
    <property type="match status" value="1"/>
</dbReference>
<dbReference type="NCBIfam" id="TIGR00057">
    <property type="entry name" value="L-threonylcarbamoyladenylate synthase"/>
    <property type="match status" value="1"/>
</dbReference>
<dbReference type="Gene3D" id="3.90.870.10">
    <property type="entry name" value="DHBP synthase"/>
    <property type="match status" value="1"/>
</dbReference>
<dbReference type="GO" id="GO:0008033">
    <property type="term" value="P:tRNA processing"/>
    <property type="evidence" value="ECO:0007669"/>
    <property type="project" value="UniProtKB-KW"/>
</dbReference>
<dbReference type="EMBL" id="CP001739">
    <property type="protein sequence ID" value="ACZ07514.1"/>
    <property type="molecule type" value="Genomic_DNA"/>
</dbReference>
<reference evidence="13 14" key="2">
    <citation type="journal article" date="2010" name="Stand. Genomic Sci.">
        <title>Complete genome sequence of Sebaldella termitidis type strain (NCTC 11300).</title>
        <authorList>
            <person name="Harmon-Smith M."/>
            <person name="Celia L."/>
            <person name="Chertkov O."/>
            <person name="Lapidus A."/>
            <person name="Copeland A."/>
            <person name="Glavina Del Rio T."/>
            <person name="Nolan M."/>
            <person name="Lucas S."/>
            <person name="Tice H."/>
            <person name="Cheng J.F."/>
            <person name="Han C."/>
            <person name="Detter J.C."/>
            <person name="Bruce D."/>
            <person name="Goodwin L."/>
            <person name="Pitluck S."/>
            <person name="Pati A."/>
            <person name="Liolios K."/>
            <person name="Ivanova N."/>
            <person name="Mavromatis K."/>
            <person name="Mikhailova N."/>
            <person name="Chen A."/>
            <person name="Palaniappan K."/>
            <person name="Land M."/>
            <person name="Hauser L."/>
            <person name="Chang Y.J."/>
            <person name="Jeffries C.D."/>
            <person name="Brettin T."/>
            <person name="Goker M."/>
            <person name="Beck B."/>
            <person name="Bristow J."/>
            <person name="Eisen J.A."/>
            <person name="Markowitz V."/>
            <person name="Hugenholtz P."/>
            <person name="Kyrpides N.C."/>
            <person name="Klenk H.P."/>
            <person name="Chen F."/>
        </authorList>
    </citation>
    <scope>NUCLEOTIDE SEQUENCE [LARGE SCALE GENOMIC DNA]</scope>
    <source>
        <strain evidence="14">ATCC 33386 / NCTC 11300</strain>
    </source>
</reference>
<dbReference type="Proteomes" id="UP000000845">
    <property type="component" value="Chromosome"/>
</dbReference>
<evidence type="ECO:0000256" key="2">
    <source>
        <dbReference type="ARBA" id="ARBA00007663"/>
    </source>
</evidence>
<dbReference type="KEGG" id="str:Sterm_0641"/>
<evidence type="ECO:0000256" key="6">
    <source>
        <dbReference type="ARBA" id="ARBA00022694"/>
    </source>
</evidence>
<dbReference type="InterPro" id="IPR017945">
    <property type="entry name" value="DHBP_synth_RibB-like_a/b_dom"/>
</dbReference>
<dbReference type="HOGENOM" id="CLU_031397_3_2_0"/>
<protein>
    <recommendedName>
        <fullName evidence="10">L-threonylcarbamoyladenylate synthase</fullName>
        <ecNumber evidence="3">2.7.7.87</ecNumber>
    </recommendedName>
    <alternativeName>
        <fullName evidence="10">L-threonylcarbamoyladenylate synthase</fullName>
    </alternativeName>
</protein>
<dbReference type="InterPro" id="IPR050156">
    <property type="entry name" value="TC-AMP_synthase_SUA5"/>
</dbReference>
<sequence>MNKQKISEESVQEIVSCLKNNGIAIFPTDTVYGIGAVYNNPEGIDRIYEAKQRDRSKPIIALISDISHLHKLISFEEEDLGNISEIMKKYWPGELTIVFDNSKYNVAEDNTIGVRIPGDEILLRIIESCGGIVFTTSANISGEKSPVKTQDISYDILEKTDFILDGGTILNGVPSTVIKYSAGKISVLREGNIKTGEILKLFMRRAEKK</sequence>
<evidence type="ECO:0000256" key="4">
    <source>
        <dbReference type="ARBA" id="ARBA00022490"/>
    </source>
</evidence>
<dbReference type="AlphaFoldDB" id="D1AP40"/>
<keyword evidence="7" id="KW-0548">Nucleotidyltransferase</keyword>
<dbReference type="GO" id="GO:0005737">
    <property type="term" value="C:cytoplasm"/>
    <property type="evidence" value="ECO:0007669"/>
    <property type="project" value="UniProtKB-SubCell"/>
</dbReference>
<comment type="similarity">
    <text evidence="2">Belongs to the SUA5 family.</text>
</comment>
<proteinExistence type="inferred from homology"/>
<comment type="catalytic activity">
    <reaction evidence="11">
        <text>L-threonine + hydrogencarbonate + ATP = L-threonylcarbamoyladenylate + diphosphate + H2O</text>
        <dbReference type="Rhea" id="RHEA:36407"/>
        <dbReference type="ChEBI" id="CHEBI:15377"/>
        <dbReference type="ChEBI" id="CHEBI:17544"/>
        <dbReference type="ChEBI" id="CHEBI:30616"/>
        <dbReference type="ChEBI" id="CHEBI:33019"/>
        <dbReference type="ChEBI" id="CHEBI:57926"/>
        <dbReference type="ChEBI" id="CHEBI:73682"/>
        <dbReference type="EC" id="2.7.7.87"/>
    </reaction>
</comment>
<dbReference type="EC" id="2.7.7.87" evidence="3"/>
<dbReference type="PROSITE" id="PS51163">
    <property type="entry name" value="YRDC"/>
    <property type="match status" value="1"/>
</dbReference>
<dbReference type="SUPFAM" id="SSF55821">
    <property type="entry name" value="YrdC/RibB"/>
    <property type="match status" value="1"/>
</dbReference>
<dbReference type="STRING" id="526218.Sterm_0641"/>
<accession>D1AP40</accession>
<feature type="domain" description="YrdC-like" evidence="12">
    <location>
        <begin position="8"/>
        <end position="193"/>
    </location>
</feature>
<evidence type="ECO:0000256" key="8">
    <source>
        <dbReference type="ARBA" id="ARBA00022741"/>
    </source>
</evidence>
<gene>
    <name evidence="13" type="ordered locus">Sterm_0641</name>
</gene>
<keyword evidence="14" id="KW-1185">Reference proteome</keyword>
<reference evidence="14" key="1">
    <citation type="submission" date="2009-09" db="EMBL/GenBank/DDBJ databases">
        <title>The complete chromosome of Sebaldella termitidis ATCC 33386.</title>
        <authorList>
            <consortium name="US DOE Joint Genome Institute (JGI-PGF)"/>
            <person name="Lucas S."/>
            <person name="Copeland A."/>
            <person name="Lapidus A."/>
            <person name="Glavina del Rio T."/>
            <person name="Dalin E."/>
            <person name="Tice H."/>
            <person name="Bruce D."/>
            <person name="Goodwin L."/>
            <person name="Pitluck S."/>
            <person name="Kyrpides N."/>
            <person name="Mavromatis K."/>
            <person name="Ivanova N."/>
            <person name="Mikhailova N."/>
            <person name="Sims D."/>
            <person name="Meincke L."/>
            <person name="Brettin T."/>
            <person name="Detter J.C."/>
            <person name="Han C."/>
            <person name="Larimer F."/>
            <person name="Land M."/>
            <person name="Hauser L."/>
            <person name="Markowitz V."/>
            <person name="Cheng J.F."/>
            <person name="Hugenholtz P."/>
            <person name="Woyke T."/>
            <person name="Wu D."/>
            <person name="Eisen J.A."/>
        </authorList>
    </citation>
    <scope>NUCLEOTIDE SEQUENCE [LARGE SCALE GENOMIC DNA]</scope>
    <source>
        <strain evidence="14">ATCC 33386 / NCTC 11300</strain>
    </source>
</reference>
<evidence type="ECO:0000256" key="9">
    <source>
        <dbReference type="ARBA" id="ARBA00022840"/>
    </source>
</evidence>
<evidence type="ECO:0000259" key="12">
    <source>
        <dbReference type="PROSITE" id="PS51163"/>
    </source>
</evidence>
<evidence type="ECO:0000256" key="11">
    <source>
        <dbReference type="ARBA" id="ARBA00048366"/>
    </source>
</evidence>
<dbReference type="GO" id="GO:0000049">
    <property type="term" value="F:tRNA binding"/>
    <property type="evidence" value="ECO:0007669"/>
    <property type="project" value="TreeGrafter"/>
</dbReference>
<evidence type="ECO:0000313" key="14">
    <source>
        <dbReference type="Proteomes" id="UP000000845"/>
    </source>
</evidence>
<name>D1AP40_SEBTE</name>
<evidence type="ECO:0000313" key="13">
    <source>
        <dbReference type="EMBL" id="ACZ07514.1"/>
    </source>
</evidence>
<evidence type="ECO:0000256" key="3">
    <source>
        <dbReference type="ARBA" id="ARBA00012584"/>
    </source>
</evidence>
<dbReference type="eggNOG" id="COG0009">
    <property type="taxonomic scope" value="Bacteria"/>
</dbReference>
<keyword evidence="9" id="KW-0067">ATP-binding</keyword>
<organism evidence="13 14">
    <name type="scientific">Sebaldella termitidis (strain ATCC 33386 / NCTC 11300)</name>
    <dbReference type="NCBI Taxonomy" id="526218"/>
    <lineage>
        <taxon>Bacteria</taxon>
        <taxon>Fusobacteriati</taxon>
        <taxon>Fusobacteriota</taxon>
        <taxon>Fusobacteriia</taxon>
        <taxon>Fusobacteriales</taxon>
        <taxon>Leptotrichiaceae</taxon>
        <taxon>Sebaldella</taxon>
    </lineage>
</organism>
<evidence type="ECO:0000256" key="5">
    <source>
        <dbReference type="ARBA" id="ARBA00022679"/>
    </source>
</evidence>
<evidence type="ECO:0000256" key="1">
    <source>
        <dbReference type="ARBA" id="ARBA00004496"/>
    </source>
</evidence>
<evidence type="ECO:0000256" key="10">
    <source>
        <dbReference type="ARBA" id="ARBA00029774"/>
    </source>
</evidence>
<dbReference type="InterPro" id="IPR006070">
    <property type="entry name" value="Sua5-like_dom"/>
</dbReference>
<keyword evidence="4" id="KW-0963">Cytoplasm</keyword>
<dbReference type="RefSeq" id="WP_012860110.1">
    <property type="nucleotide sequence ID" value="NC_013517.1"/>
</dbReference>
<dbReference type="GO" id="GO:0061710">
    <property type="term" value="F:L-threonylcarbamoyladenylate synthase"/>
    <property type="evidence" value="ECO:0007669"/>
    <property type="project" value="UniProtKB-EC"/>
</dbReference>
<keyword evidence="8" id="KW-0547">Nucleotide-binding</keyword>
<comment type="subcellular location">
    <subcellularLocation>
        <location evidence="1">Cytoplasm</location>
    </subcellularLocation>
</comment>
<dbReference type="GO" id="GO:0006450">
    <property type="term" value="P:regulation of translational fidelity"/>
    <property type="evidence" value="ECO:0007669"/>
    <property type="project" value="TreeGrafter"/>
</dbReference>
<keyword evidence="5" id="KW-0808">Transferase</keyword>
<evidence type="ECO:0000256" key="7">
    <source>
        <dbReference type="ARBA" id="ARBA00022695"/>
    </source>
</evidence>
<dbReference type="Pfam" id="PF01300">
    <property type="entry name" value="Sua5_yciO_yrdC"/>
    <property type="match status" value="1"/>
</dbReference>
<dbReference type="GO" id="GO:0005524">
    <property type="term" value="F:ATP binding"/>
    <property type="evidence" value="ECO:0007669"/>
    <property type="project" value="UniProtKB-KW"/>
</dbReference>
<dbReference type="GO" id="GO:0003725">
    <property type="term" value="F:double-stranded RNA binding"/>
    <property type="evidence" value="ECO:0007669"/>
    <property type="project" value="InterPro"/>
</dbReference>
<keyword evidence="6" id="KW-0819">tRNA processing</keyword>
<dbReference type="PANTHER" id="PTHR17490">
    <property type="entry name" value="SUA5"/>
    <property type="match status" value="1"/>
</dbReference>